<keyword evidence="2" id="KW-1185">Reference proteome</keyword>
<organism evidence="2 3">
    <name type="scientific">Mesorhabditis belari</name>
    <dbReference type="NCBI Taxonomy" id="2138241"/>
    <lineage>
        <taxon>Eukaryota</taxon>
        <taxon>Metazoa</taxon>
        <taxon>Ecdysozoa</taxon>
        <taxon>Nematoda</taxon>
        <taxon>Chromadorea</taxon>
        <taxon>Rhabditida</taxon>
        <taxon>Rhabditina</taxon>
        <taxon>Rhabditomorpha</taxon>
        <taxon>Rhabditoidea</taxon>
        <taxon>Rhabditidae</taxon>
        <taxon>Mesorhabditinae</taxon>
        <taxon>Mesorhabditis</taxon>
    </lineage>
</organism>
<proteinExistence type="predicted"/>
<name>A0AAF3J592_9BILA</name>
<dbReference type="Proteomes" id="UP000887575">
    <property type="component" value="Unassembled WGS sequence"/>
</dbReference>
<keyword evidence="1" id="KW-0732">Signal</keyword>
<protein>
    <submittedName>
        <fullName evidence="3">Short neuropeptide F</fullName>
    </submittedName>
</protein>
<reference evidence="3" key="1">
    <citation type="submission" date="2024-02" db="UniProtKB">
        <authorList>
            <consortium name="WormBaseParasite"/>
        </authorList>
    </citation>
    <scope>IDENTIFICATION</scope>
</reference>
<dbReference type="WBParaSite" id="MBELARI_LOCUS17023">
    <property type="protein sequence ID" value="MBELARI_LOCUS17023"/>
    <property type="gene ID" value="MBELARI_LOCUS17023"/>
</dbReference>
<evidence type="ECO:0000313" key="2">
    <source>
        <dbReference type="Proteomes" id="UP000887575"/>
    </source>
</evidence>
<feature type="chain" id="PRO_5041996043" evidence="1">
    <location>
        <begin position="22"/>
        <end position="81"/>
    </location>
</feature>
<evidence type="ECO:0000313" key="3">
    <source>
        <dbReference type="WBParaSite" id="MBELARI_LOCUS17023"/>
    </source>
</evidence>
<feature type="signal peptide" evidence="1">
    <location>
        <begin position="1"/>
        <end position="21"/>
    </location>
</feature>
<accession>A0AAF3J592</accession>
<dbReference type="AlphaFoldDB" id="A0AAF3J592"/>
<evidence type="ECO:0000256" key="1">
    <source>
        <dbReference type="SAM" id="SignalP"/>
    </source>
</evidence>
<sequence>MSCSVLRWLLVLLALTAFAAASLQDDYLRLLIQNQDQLEDESMRPALRARRTLMHRSSRNDGHIPLRTISNPSDLPMFRFG</sequence>